<dbReference type="PROSITE" id="PS01066">
    <property type="entry name" value="UPP_SYNTHASE"/>
    <property type="match status" value="1"/>
</dbReference>
<keyword evidence="5" id="KW-1185">Reference proteome</keyword>
<dbReference type="GO" id="GO:1904423">
    <property type="term" value="C:dehydrodolichyl diphosphate synthase complex"/>
    <property type="evidence" value="ECO:0007669"/>
    <property type="project" value="TreeGrafter"/>
</dbReference>
<gene>
    <name evidence="4" type="primary">SRT1</name>
    <name evidence="4" type="ORF">ZYGM_001617</name>
</gene>
<evidence type="ECO:0000313" key="4">
    <source>
        <dbReference type="EMBL" id="GCE99420.1"/>
    </source>
</evidence>
<keyword evidence="1 3" id="KW-0808">Transferase</keyword>
<accession>A0A4C2E5H0</accession>
<dbReference type="PANTHER" id="PTHR10291:SF2">
    <property type="entry name" value="DEHYDRODOLICHYL DIPHOSPHATE SYNTHASE COMPLEX SUBUNIT SRT1"/>
    <property type="match status" value="1"/>
</dbReference>
<dbReference type="GO" id="GO:0005811">
    <property type="term" value="C:lipid droplet"/>
    <property type="evidence" value="ECO:0007669"/>
    <property type="project" value="TreeGrafter"/>
</dbReference>
<dbReference type="Pfam" id="PF01255">
    <property type="entry name" value="Prenyltransf"/>
    <property type="match status" value="1"/>
</dbReference>
<dbReference type="Gene3D" id="3.40.1180.10">
    <property type="entry name" value="Decaprenyl diphosphate synthase-like"/>
    <property type="match status" value="1"/>
</dbReference>
<keyword evidence="2" id="KW-0460">Magnesium</keyword>
<evidence type="ECO:0000313" key="5">
    <source>
        <dbReference type="Proteomes" id="UP000301737"/>
    </source>
</evidence>
<dbReference type="GO" id="GO:0005783">
    <property type="term" value="C:endoplasmic reticulum"/>
    <property type="evidence" value="ECO:0007669"/>
    <property type="project" value="TreeGrafter"/>
</dbReference>
<name>A0A4C2E5H0_9SACH</name>
<dbReference type="InterPro" id="IPR018520">
    <property type="entry name" value="UPP_synth-like_CS"/>
</dbReference>
<reference evidence="4 5" key="1">
    <citation type="submission" date="2019-01" db="EMBL/GenBank/DDBJ databases">
        <title>Draft Genome Sequencing of Zygosaccharomyces mellis Ca-7.</title>
        <authorList>
            <person name="Shiwa Y."/>
            <person name="Kanesaki Y."/>
            <person name="Ishige T."/>
            <person name="Mura K."/>
            <person name="Hori T."/>
            <person name="Tamura T."/>
        </authorList>
    </citation>
    <scope>NUCLEOTIDE SEQUENCE [LARGE SCALE GENOMIC DNA]</scope>
    <source>
        <strain evidence="4 5">Ca-7</strain>
    </source>
</reference>
<evidence type="ECO:0000256" key="3">
    <source>
        <dbReference type="RuleBase" id="RU363018"/>
    </source>
</evidence>
<proteinExistence type="inferred from homology"/>
<dbReference type="GO" id="GO:0016020">
    <property type="term" value="C:membrane"/>
    <property type="evidence" value="ECO:0007669"/>
    <property type="project" value="TreeGrafter"/>
</dbReference>
<dbReference type="SUPFAM" id="SSF64005">
    <property type="entry name" value="Undecaprenyl diphosphate synthase"/>
    <property type="match status" value="1"/>
</dbReference>
<protein>
    <recommendedName>
        <fullName evidence="3">Alkyl transferase</fullName>
        <ecNumber evidence="3">2.5.1.-</ecNumber>
    </recommendedName>
</protein>
<organism evidence="4 5">
    <name type="scientific">Zygosaccharomyces mellis</name>
    <dbReference type="NCBI Taxonomy" id="42258"/>
    <lineage>
        <taxon>Eukaryota</taxon>
        <taxon>Fungi</taxon>
        <taxon>Dikarya</taxon>
        <taxon>Ascomycota</taxon>
        <taxon>Saccharomycotina</taxon>
        <taxon>Saccharomycetes</taxon>
        <taxon>Saccharomycetales</taxon>
        <taxon>Saccharomycetaceae</taxon>
        <taxon>Zygosaccharomyces</taxon>
    </lineage>
</organism>
<evidence type="ECO:0000256" key="1">
    <source>
        <dbReference type="ARBA" id="ARBA00022679"/>
    </source>
</evidence>
<dbReference type="GO" id="GO:0016094">
    <property type="term" value="P:polyprenol biosynthetic process"/>
    <property type="evidence" value="ECO:0007669"/>
    <property type="project" value="TreeGrafter"/>
</dbReference>
<dbReference type="EC" id="2.5.1.-" evidence="3"/>
<dbReference type="OrthoDB" id="4173905at2759"/>
<dbReference type="EMBL" id="BIMX01000010">
    <property type="protein sequence ID" value="GCE99420.1"/>
    <property type="molecule type" value="Genomic_DNA"/>
</dbReference>
<sequence length="346" mass="40205">MQVPRFVRSFFVTPPSPVAANIDSKSSTRIYEQLDKIILWLKTFQLFFKLQQQLQNLLINIVAAGPVPEHVSFIMDGNRRFAKKMKMPLKRGHEAGGVTLLSLCYILKKMGIRCVSAYAFSIENFNRPPEEVNALTDMFAVKLDEFASRAKDYRDPLYQSRLKIVGDHSLISPEMKEKIKKVEKITNDGNEFTLFICFPYTSRNDIWHATRLSVEECAERNLEPRSLTTEEFSNKMYLHEYSNKCDLLIRTSGHLRLSDYMLWQIHENGGINFSPTLWPDFGFFQLYLMILNWSFFTTIQRYIFHGSKKSESQPKFWDRKNSSKSLLENLPPIPLAVSITGERDTT</sequence>
<comment type="caution">
    <text evidence="4">The sequence shown here is derived from an EMBL/GenBank/DDBJ whole genome shotgun (WGS) entry which is preliminary data.</text>
</comment>
<dbReference type="InterPro" id="IPR036424">
    <property type="entry name" value="UPP_synth-like_sf"/>
</dbReference>
<dbReference type="NCBIfam" id="TIGR00055">
    <property type="entry name" value="uppS"/>
    <property type="match status" value="1"/>
</dbReference>
<dbReference type="AlphaFoldDB" id="A0A4C2E5H0"/>
<comment type="similarity">
    <text evidence="3">Belongs to the UPP synthase family.</text>
</comment>
<dbReference type="GO" id="GO:0045547">
    <property type="term" value="F:ditrans,polycis-polyprenyl diphosphate synthase [(2E,6E)-farnesyl diphosphate specific] activity"/>
    <property type="evidence" value="ECO:0007669"/>
    <property type="project" value="TreeGrafter"/>
</dbReference>
<dbReference type="PANTHER" id="PTHR10291">
    <property type="entry name" value="DEHYDRODOLICHYL DIPHOSPHATE SYNTHASE FAMILY MEMBER"/>
    <property type="match status" value="1"/>
</dbReference>
<dbReference type="Proteomes" id="UP000301737">
    <property type="component" value="Unassembled WGS sequence"/>
</dbReference>
<dbReference type="FunFam" id="3.40.1180.10:FF:000005">
    <property type="entry name" value="Alkyl transferase"/>
    <property type="match status" value="1"/>
</dbReference>
<dbReference type="CDD" id="cd00475">
    <property type="entry name" value="Cis_IPPS"/>
    <property type="match status" value="1"/>
</dbReference>
<evidence type="ECO:0000256" key="2">
    <source>
        <dbReference type="ARBA" id="ARBA00022842"/>
    </source>
</evidence>
<dbReference type="InterPro" id="IPR001441">
    <property type="entry name" value="UPP_synth-like"/>
</dbReference>